<feature type="region of interest" description="Disordered" evidence="1">
    <location>
        <begin position="1"/>
        <end position="22"/>
    </location>
</feature>
<gene>
    <name evidence="2" type="ORF">DERP_000551</name>
</gene>
<organism evidence="2 3">
    <name type="scientific">Dermatophagoides pteronyssinus</name>
    <name type="common">European house dust mite</name>
    <dbReference type="NCBI Taxonomy" id="6956"/>
    <lineage>
        <taxon>Eukaryota</taxon>
        <taxon>Metazoa</taxon>
        <taxon>Ecdysozoa</taxon>
        <taxon>Arthropoda</taxon>
        <taxon>Chelicerata</taxon>
        <taxon>Arachnida</taxon>
        <taxon>Acari</taxon>
        <taxon>Acariformes</taxon>
        <taxon>Sarcoptiformes</taxon>
        <taxon>Astigmata</taxon>
        <taxon>Psoroptidia</taxon>
        <taxon>Analgoidea</taxon>
        <taxon>Pyroglyphidae</taxon>
        <taxon>Dermatophagoidinae</taxon>
        <taxon>Dermatophagoides</taxon>
    </lineage>
</organism>
<reference evidence="2 3" key="1">
    <citation type="journal article" date="2018" name="J. Allergy Clin. Immunol.">
        <title>High-quality assembly of Dermatophagoides pteronyssinus genome and transcriptome reveals a wide range of novel allergens.</title>
        <authorList>
            <person name="Liu X.Y."/>
            <person name="Yang K.Y."/>
            <person name="Wang M.Q."/>
            <person name="Kwok J.S."/>
            <person name="Zeng X."/>
            <person name="Yang Z."/>
            <person name="Xiao X.J."/>
            <person name="Lau C.P."/>
            <person name="Li Y."/>
            <person name="Huang Z.M."/>
            <person name="Ba J.G."/>
            <person name="Yim A.K."/>
            <person name="Ouyang C.Y."/>
            <person name="Ngai S.M."/>
            <person name="Chan T.F."/>
            <person name="Leung E.L."/>
            <person name="Liu L."/>
            <person name="Liu Z.G."/>
            <person name="Tsui S.K."/>
        </authorList>
    </citation>
    <scope>NUCLEOTIDE SEQUENCE [LARGE SCALE GENOMIC DNA]</scope>
    <source>
        <strain evidence="2">Derp</strain>
    </source>
</reference>
<dbReference type="EMBL" id="NJHN03000095">
    <property type="protein sequence ID" value="KAH9416055.1"/>
    <property type="molecule type" value="Genomic_DNA"/>
</dbReference>
<feature type="region of interest" description="Disordered" evidence="1">
    <location>
        <begin position="57"/>
        <end position="85"/>
    </location>
</feature>
<name>A0ABQ8J108_DERPT</name>
<evidence type="ECO:0000313" key="2">
    <source>
        <dbReference type="EMBL" id="KAH9416055.1"/>
    </source>
</evidence>
<proteinExistence type="predicted"/>
<feature type="compositionally biased region" description="Polar residues" evidence="1">
    <location>
        <begin position="64"/>
        <end position="73"/>
    </location>
</feature>
<sequence>MANCKWNNNRNVKQNEKEEKLRLENSDNSLAITLSSLTLPGKRESRPPIVVLINESSRKAKNEMPNNAQNDATNFPGHVCGTRSP</sequence>
<keyword evidence="3" id="KW-1185">Reference proteome</keyword>
<evidence type="ECO:0000256" key="1">
    <source>
        <dbReference type="SAM" id="MobiDB-lite"/>
    </source>
</evidence>
<dbReference type="Proteomes" id="UP000887458">
    <property type="component" value="Unassembled WGS sequence"/>
</dbReference>
<accession>A0ABQ8J108</accession>
<protein>
    <submittedName>
        <fullName evidence="2">Uncharacterized protein</fullName>
    </submittedName>
</protein>
<reference evidence="2 3" key="2">
    <citation type="journal article" date="2022" name="Mol. Biol. Evol.">
        <title>Comparative Genomics Reveals Insights into the Divergent Evolution of Astigmatic Mites and Household Pest Adaptations.</title>
        <authorList>
            <person name="Xiong Q."/>
            <person name="Wan A.T."/>
            <person name="Liu X."/>
            <person name="Fung C.S."/>
            <person name="Xiao X."/>
            <person name="Malainual N."/>
            <person name="Hou J."/>
            <person name="Wang L."/>
            <person name="Wang M."/>
            <person name="Yang K.Y."/>
            <person name="Cui Y."/>
            <person name="Leung E.L."/>
            <person name="Nong W."/>
            <person name="Shin S.K."/>
            <person name="Au S.W."/>
            <person name="Jeong K.Y."/>
            <person name="Chew F.T."/>
            <person name="Hui J.H."/>
            <person name="Leung T.F."/>
            <person name="Tungtrongchitr A."/>
            <person name="Zhong N."/>
            <person name="Liu Z."/>
            <person name="Tsui S.K."/>
        </authorList>
    </citation>
    <scope>NUCLEOTIDE SEQUENCE [LARGE SCALE GENOMIC DNA]</scope>
    <source>
        <strain evidence="2">Derp</strain>
    </source>
</reference>
<evidence type="ECO:0000313" key="3">
    <source>
        <dbReference type="Proteomes" id="UP000887458"/>
    </source>
</evidence>
<feature type="compositionally biased region" description="Basic and acidic residues" evidence="1">
    <location>
        <begin position="13"/>
        <end position="22"/>
    </location>
</feature>
<comment type="caution">
    <text evidence="2">The sequence shown here is derived from an EMBL/GenBank/DDBJ whole genome shotgun (WGS) entry which is preliminary data.</text>
</comment>
<feature type="compositionally biased region" description="Polar residues" evidence="1">
    <location>
        <begin position="1"/>
        <end position="12"/>
    </location>
</feature>